<protein>
    <submittedName>
        <fullName evidence="1">Uncharacterized protein</fullName>
    </submittedName>
</protein>
<name>A0A645HPL9_9ZZZZ</name>
<accession>A0A645HPL9</accession>
<sequence>MGLLPKEYNEFIVYWLPKMIANPYNLISFQGKAYTDDAPLEISPAPDSVLRVFMAFKPLERAIEVPEQKLEPFQRKGFTVIEWGGSQVID</sequence>
<gene>
    <name evidence="1" type="ORF">SDC9_187725</name>
</gene>
<organism evidence="1">
    <name type="scientific">bioreactor metagenome</name>
    <dbReference type="NCBI Taxonomy" id="1076179"/>
    <lineage>
        <taxon>unclassified sequences</taxon>
        <taxon>metagenomes</taxon>
        <taxon>ecological metagenomes</taxon>
    </lineage>
</organism>
<reference evidence="1" key="1">
    <citation type="submission" date="2019-08" db="EMBL/GenBank/DDBJ databases">
        <authorList>
            <person name="Kucharzyk K."/>
            <person name="Murdoch R.W."/>
            <person name="Higgins S."/>
            <person name="Loffler F."/>
        </authorList>
    </citation>
    <scope>NUCLEOTIDE SEQUENCE</scope>
</reference>
<dbReference type="AlphaFoldDB" id="A0A645HPL9"/>
<dbReference type="EMBL" id="VSSQ01096435">
    <property type="protein sequence ID" value="MPN40189.1"/>
    <property type="molecule type" value="Genomic_DNA"/>
</dbReference>
<comment type="caution">
    <text evidence="1">The sequence shown here is derived from an EMBL/GenBank/DDBJ whole genome shotgun (WGS) entry which is preliminary data.</text>
</comment>
<proteinExistence type="predicted"/>
<evidence type="ECO:0000313" key="1">
    <source>
        <dbReference type="EMBL" id="MPN40189.1"/>
    </source>
</evidence>